<organism evidence="2">
    <name type="scientific">Nicotiana tabacum</name>
    <name type="common">Common tobacco</name>
    <dbReference type="NCBI Taxonomy" id="4097"/>
    <lineage>
        <taxon>Eukaryota</taxon>
        <taxon>Viridiplantae</taxon>
        <taxon>Streptophyta</taxon>
        <taxon>Embryophyta</taxon>
        <taxon>Tracheophyta</taxon>
        <taxon>Spermatophyta</taxon>
        <taxon>Magnoliopsida</taxon>
        <taxon>eudicotyledons</taxon>
        <taxon>Gunneridae</taxon>
        <taxon>Pentapetalae</taxon>
        <taxon>asterids</taxon>
        <taxon>lamiids</taxon>
        <taxon>Solanales</taxon>
        <taxon>Solanaceae</taxon>
        <taxon>Nicotianoideae</taxon>
        <taxon>Nicotianeae</taxon>
        <taxon>Nicotiana</taxon>
    </lineage>
</organism>
<evidence type="ECO:0000313" key="2">
    <source>
        <dbReference type="EMBL" id="CAC88196.1"/>
    </source>
</evidence>
<protein>
    <submittedName>
        <fullName evidence="2">Putative translocation transactivator (Truncated) (Hypothetical protein)</fullName>
    </submittedName>
</protein>
<name>Q93YE8_TOBAC</name>
<feature type="compositionally biased region" description="Basic and acidic residues" evidence="1">
    <location>
        <begin position="47"/>
        <end position="70"/>
    </location>
</feature>
<proteinExistence type="predicted"/>
<dbReference type="EMBL" id="AJ413172">
    <property type="protein sequence ID" value="CAC88196.1"/>
    <property type="molecule type" value="Genomic_DNA"/>
</dbReference>
<evidence type="ECO:0000256" key="1">
    <source>
        <dbReference type="SAM" id="MobiDB-lite"/>
    </source>
</evidence>
<sequence length="100" mass="11428">MLLQTTYQDKGTQTDESQESKDIFTILTTLSLQMESMGKRLQQLESQQHDYKNAELSRSEDSKLPEVEGDVGKLQKPITQLLYIQLQVQANKLAKSHISM</sequence>
<accession>Q93YE8</accession>
<feature type="region of interest" description="Disordered" evidence="1">
    <location>
        <begin position="39"/>
        <end position="70"/>
    </location>
</feature>
<dbReference type="AlphaFoldDB" id="Q93YE8"/>
<reference evidence="2" key="1">
    <citation type="journal article" date="2002" name="EMBO J.">
        <title>Endogenous viral sequences and their potential contribution to heritable virus resistance in plants.</title>
        <authorList>
            <person name="Mette M.F."/>
            <person name="Kanno T."/>
            <person name="Aufsatz W."/>
            <person name="Jakowitsch J."/>
            <person name="van der Winden J."/>
            <person name="Matzke M.A."/>
            <person name="Matzke A.J."/>
        </authorList>
    </citation>
    <scope>NUCLEOTIDE SEQUENCE</scope>
</reference>